<feature type="signal peptide" evidence="1">
    <location>
        <begin position="1"/>
        <end position="26"/>
    </location>
</feature>
<evidence type="ECO:0000259" key="2">
    <source>
        <dbReference type="Pfam" id="PF01789"/>
    </source>
</evidence>
<dbReference type="InterPro" id="IPR016123">
    <property type="entry name" value="Mog1/PsbP_a/b/a-sand"/>
</dbReference>
<keyword evidence="4" id="KW-1185">Reference proteome</keyword>
<dbReference type="Proteomes" id="UP000355283">
    <property type="component" value="Unassembled WGS sequence"/>
</dbReference>
<feature type="domain" description="PsbP C-terminal" evidence="2">
    <location>
        <begin position="101"/>
        <end position="240"/>
    </location>
</feature>
<dbReference type="GO" id="GO:0019898">
    <property type="term" value="C:extrinsic component of membrane"/>
    <property type="evidence" value="ECO:0007669"/>
    <property type="project" value="InterPro"/>
</dbReference>
<comment type="caution">
    <text evidence="3">The sequence shown here is derived from an EMBL/GenBank/DDBJ whole genome shotgun (WGS) entry which is preliminary data.</text>
</comment>
<reference evidence="3 4" key="1">
    <citation type="submission" date="2019-01" db="EMBL/GenBank/DDBJ databases">
        <title>Nuclear Genome Assembly of the Microalgal Biofuel strain Nannochloropsis salina CCMP1776.</title>
        <authorList>
            <person name="Hovde B."/>
        </authorList>
    </citation>
    <scope>NUCLEOTIDE SEQUENCE [LARGE SCALE GENOMIC DNA]</scope>
    <source>
        <strain evidence="3 4">CCMP1776</strain>
    </source>
</reference>
<evidence type="ECO:0000313" key="3">
    <source>
        <dbReference type="EMBL" id="TFJ88208.1"/>
    </source>
</evidence>
<dbReference type="Pfam" id="PF01789">
    <property type="entry name" value="PsbP"/>
    <property type="match status" value="1"/>
</dbReference>
<dbReference type="InterPro" id="IPR002683">
    <property type="entry name" value="PsbP_C"/>
</dbReference>
<dbReference type="GO" id="GO:0005509">
    <property type="term" value="F:calcium ion binding"/>
    <property type="evidence" value="ECO:0007669"/>
    <property type="project" value="InterPro"/>
</dbReference>
<sequence length="244" mass="26346">MLRSLFTVACSLTALGTAAFVPPSRSSFIFPTRQQLQQQQATGRVMALYASSTPSSSTLDRRALLFKSAGSLLGLVGLSLARPAEAVEEVPLVRDKQGGLLEPYTDIAKGLKLSRPSGWNQFEGTPETYVVKWSDIINRDEVVILNSTPVKASTTAVDALGDVQDVGKKLAAGRGAELVEAKARLTEGVLFYEFEFKGEAVSEVACLCVAKGRLWNLSATSATKRWPKRRDLLKGVIGSFLPKL</sequence>
<dbReference type="PANTHER" id="PTHR31407:SF16">
    <property type="entry name" value="PSBP DOMAIN-CONTAINING PROTEIN 7, CHLOROPLASTIC"/>
    <property type="match status" value="1"/>
</dbReference>
<organism evidence="3 4">
    <name type="scientific">Nannochloropsis salina CCMP1776</name>
    <dbReference type="NCBI Taxonomy" id="1027361"/>
    <lineage>
        <taxon>Eukaryota</taxon>
        <taxon>Sar</taxon>
        <taxon>Stramenopiles</taxon>
        <taxon>Ochrophyta</taxon>
        <taxon>Eustigmatophyceae</taxon>
        <taxon>Eustigmatales</taxon>
        <taxon>Monodopsidaceae</taxon>
        <taxon>Microchloropsis</taxon>
        <taxon>Microchloropsis salina</taxon>
    </lineage>
</organism>
<dbReference type="GO" id="GO:0009523">
    <property type="term" value="C:photosystem II"/>
    <property type="evidence" value="ECO:0007669"/>
    <property type="project" value="InterPro"/>
</dbReference>
<dbReference type="Gene3D" id="3.40.1000.10">
    <property type="entry name" value="Mog1/PsbP, alpha/beta/alpha sandwich"/>
    <property type="match status" value="1"/>
</dbReference>
<dbReference type="AlphaFoldDB" id="A0A4D9DH77"/>
<dbReference type="SUPFAM" id="SSF55724">
    <property type="entry name" value="Mog1p/PsbP-like"/>
    <property type="match status" value="1"/>
</dbReference>
<dbReference type="OrthoDB" id="2014109at2759"/>
<protein>
    <recommendedName>
        <fullName evidence="2">PsbP C-terminal domain-containing protein</fullName>
    </recommendedName>
</protein>
<feature type="chain" id="PRO_5020034662" description="PsbP C-terminal domain-containing protein" evidence="1">
    <location>
        <begin position="27"/>
        <end position="244"/>
    </location>
</feature>
<accession>A0A4D9DH77</accession>
<evidence type="ECO:0000256" key="1">
    <source>
        <dbReference type="SAM" id="SignalP"/>
    </source>
</evidence>
<dbReference type="EMBL" id="SDOX01000002">
    <property type="protein sequence ID" value="TFJ88208.1"/>
    <property type="molecule type" value="Genomic_DNA"/>
</dbReference>
<proteinExistence type="predicted"/>
<keyword evidence="1" id="KW-0732">Signal</keyword>
<evidence type="ECO:0000313" key="4">
    <source>
        <dbReference type="Proteomes" id="UP000355283"/>
    </source>
</evidence>
<gene>
    <name evidence="3" type="ORF">NSK_000560</name>
</gene>
<dbReference type="GO" id="GO:0015979">
    <property type="term" value="P:photosynthesis"/>
    <property type="evidence" value="ECO:0007669"/>
    <property type="project" value="InterPro"/>
</dbReference>
<dbReference type="NCBIfam" id="NF040946">
    <property type="entry name" value="PSII_PsbP"/>
    <property type="match status" value="1"/>
</dbReference>
<name>A0A4D9DH77_9STRA</name>
<dbReference type="PANTHER" id="PTHR31407">
    <property type="match status" value="1"/>
</dbReference>